<organism evidence="1 2">
    <name type="scientific">Trichostrongylus colubriformis</name>
    <name type="common">Black scour worm</name>
    <dbReference type="NCBI Taxonomy" id="6319"/>
    <lineage>
        <taxon>Eukaryota</taxon>
        <taxon>Metazoa</taxon>
        <taxon>Ecdysozoa</taxon>
        <taxon>Nematoda</taxon>
        <taxon>Chromadorea</taxon>
        <taxon>Rhabditida</taxon>
        <taxon>Rhabditina</taxon>
        <taxon>Rhabditomorpha</taxon>
        <taxon>Strongyloidea</taxon>
        <taxon>Trichostrongylidae</taxon>
        <taxon>Trichostrongylus</taxon>
    </lineage>
</organism>
<comment type="caution">
    <text evidence="1">The sequence shown here is derived from an EMBL/GenBank/DDBJ whole genome shotgun (WGS) entry which is preliminary data.</text>
</comment>
<accession>A0AAN8F170</accession>
<keyword evidence="2" id="KW-1185">Reference proteome</keyword>
<sequence>MFNDVQNNRYEDRDVAGIPENPVDLRQYTIDPTTRERHRPVLYQVVSTEWGTGVVAPGLSRNHAFREQRFWTAICVLLARGLLLAGNPKYASRSDLRDPLQEAHSQRYSCIVEGGVRRSPRRRHINAIDMRVRLEPRQRG</sequence>
<dbReference type="AlphaFoldDB" id="A0AAN8F170"/>
<dbReference type="Proteomes" id="UP001331761">
    <property type="component" value="Unassembled WGS sequence"/>
</dbReference>
<evidence type="ECO:0000313" key="2">
    <source>
        <dbReference type="Proteomes" id="UP001331761"/>
    </source>
</evidence>
<name>A0AAN8F170_TRICO</name>
<dbReference type="EMBL" id="WIXE01021108">
    <property type="protein sequence ID" value="KAK5968720.1"/>
    <property type="molecule type" value="Genomic_DNA"/>
</dbReference>
<evidence type="ECO:0000313" key="1">
    <source>
        <dbReference type="EMBL" id="KAK5968720.1"/>
    </source>
</evidence>
<protein>
    <submittedName>
        <fullName evidence="1">Uncharacterized protein</fullName>
    </submittedName>
</protein>
<reference evidence="1 2" key="1">
    <citation type="submission" date="2019-10" db="EMBL/GenBank/DDBJ databases">
        <title>Assembly and Annotation for the nematode Trichostrongylus colubriformis.</title>
        <authorList>
            <person name="Martin J."/>
        </authorList>
    </citation>
    <scope>NUCLEOTIDE SEQUENCE [LARGE SCALE GENOMIC DNA]</scope>
    <source>
        <strain evidence="1">G859</strain>
        <tissue evidence="1">Whole worm</tissue>
    </source>
</reference>
<gene>
    <name evidence="1" type="ORF">GCK32_000324</name>
</gene>
<proteinExistence type="predicted"/>